<dbReference type="InterPro" id="IPR021765">
    <property type="entry name" value="UstYa-like"/>
</dbReference>
<evidence type="ECO:0000256" key="4">
    <source>
        <dbReference type="SAM" id="Phobius"/>
    </source>
</evidence>
<keyword evidence="4" id="KW-1133">Transmembrane helix</keyword>
<keyword evidence="2" id="KW-0560">Oxidoreductase</keyword>
<keyword evidence="6" id="KW-1185">Reference proteome</keyword>
<comment type="pathway">
    <text evidence="1">Mycotoxin biosynthesis.</text>
</comment>
<evidence type="ECO:0000256" key="1">
    <source>
        <dbReference type="ARBA" id="ARBA00004685"/>
    </source>
</evidence>
<evidence type="ECO:0000313" key="6">
    <source>
        <dbReference type="Proteomes" id="UP000664534"/>
    </source>
</evidence>
<organism evidence="5 6">
    <name type="scientific">Imshaugia aleurites</name>
    <dbReference type="NCBI Taxonomy" id="172621"/>
    <lineage>
        <taxon>Eukaryota</taxon>
        <taxon>Fungi</taxon>
        <taxon>Dikarya</taxon>
        <taxon>Ascomycota</taxon>
        <taxon>Pezizomycotina</taxon>
        <taxon>Lecanoromycetes</taxon>
        <taxon>OSLEUM clade</taxon>
        <taxon>Lecanoromycetidae</taxon>
        <taxon>Lecanorales</taxon>
        <taxon>Lecanorineae</taxon>
        <taxon>Parmeliaceae</taxon>
        <taxon>Imshaugia</taxon>
    </lineage>
</organism>
<dbReference type="AlphaFoldDB" id="A0A8H3IR00"/>
<dbReference type="OrthoDB" id="3687641at2759"/>
<dbReference type="PANTHER" id="PTHR33365">
    <property type="entry name" value="YALI0B05434P"/>
    <property type="match status" value="1"/>
</dbReference>
<dbReference type="GO" id="GO:0016491">
    <property type="term" value="F:oxidoreductase activity"/>
    <property type="evidence" value="ECO:0007669"/>
    <property type="project" value="UniProtKB-KW"/>
</dbReference>
<evidence type="ECO:0000256" key="2">
    <source>
        <dbReference type="ARBA" id="ARBA00023002"/>
    </source>
</evidence>
<keyword evidence="4" id="KW-0472">Membrane</keyword>
<comment type="caution">
    <text evidence="5">The sequence shown here is derived from an EMBL/GenBank/DDBJ whole genome shotgun (WGS) entry which is preliminary data.</text>
</comment>
<dbReference type="GO" id="GO:0043386">
    <property type="term" value="P:mycotoxin biosynthetic process"/>
    <property type="evidence" value="ECO:0007669"/>
    <property type="project" value="InterPro"/>
</dbReference>
<evidence type="ECO:0008006" key="7">
    <source>
        <dbReference type="Google" id="ProtNLM"/>
    </source>
</evidence>
<dbReference type="EMBL" id="CAJPDT010000049">
    <property type="protein sequence ID" value="CAF9928283.1"/>
    <property type="molecule type" value="Genomic_DNA"/>
</dbReference>
<dbReference type="Proteomes" id="UP000664534">
    <property type="component" value="Unassembled WGS sequence"/>
</dbReference>
<gene>
    <name evidence="5" type="ORF">IMSHALPRED_007428</name>
</gene>
<sequence length="274" mass="30462">MLGFLDYWRQEAQGLYKQVPEGEDTSNVGKNISHGRSNLQFVLQKIYQVAPFLLLLNLGFAAIWTAQGLSHIFNRSRTFAPALSITTTMFEENATFMAPASPESDAAWEALRPKGGGAVAVPNAQSYGLKPGIPMETGPDIYGVSMFHQLHCLSILRASYYSALNGTLPPFKNPEVNLLTPEKQLMPQHGHVAHCFDYVRQGIMCAGDLTIESAADFPEKWLEGIDEALIREKFGDQKPVLVDGWGIEHRCRSFEEAKDWTYRNRVPDGSGVDL</sequence>
<name>A0A8H3IR00_9LECA</name>
<evidence type="ECO:0000313" key="5">
    <source>
        <dbReference type="EMBL" id="CAF9928283.1"/>
    </source>
</evidence>
<reference evidence="5" key="1">
    <citation type="submission" date="2021-03" db="EMBL/GenBank/DDBJ databases">
        <authorList>
            <person name="Tagirdzhanova G."/>
        </authorList>
    </citation>
    <scope>NUCLEOTIDE SEQUENCE</scope>
</reference>
<keyword evidence="4" id="KW-0812">Transmembrane</keyword>
<accession>A0A8H3IR00</accession>
<evidence type="ECO:0000256" key="3">
    <source>
        <dbReference type="ARBA" id="ARBA00035112"/>
    </source>
</evidence>
<comment type="similarity">
    <text evidence="3">Belongs to the ustYa family.</text>
</comment>
<dbReference type="PANTHER" id="PTHR33365:SF11">
    <property type="entry name" value="TAT PATHWAY SIGNAL SEQUENCE"/>
    <property type="match status" value="1"/>
</dbReference>
<proteinExistence type="inferred from homology"/>
<protein>
    <recommendedName>
        <fullName evidence="7">Oxidase ustYa</fullName>
    </recommendedName>
</protein>
<feature type="transmembrane region" description="Helical" evidence="4">
    <location>
        <begin position="46"/>
        <end position="66"/>
    </location>
</feature>
<dbReference type="Pfam" id="PF11807">
    <property type="entry name" value="UstYa"/>
    <property type="match status" value="1"/>
</dbReference>